<name>A0AAD8T191_LOLMU</name>
<gene>
    <name evidence="2" type="ORF">QYE76_055362</name>
</gene>
<dbReference type="InterPro" id="IPR036875">
    <property type="entry name" value="Znf_CCHC_sf"/>
</dbReference>
<evidence type="ECO:0000313" key="3">
    <source>
        <dbReference type="Proteomes" id="UP001231189"/>
    </source>
</evidence>
<dbReference type="PANTHER" id="PTHR33170">
    <property type="entry name" value="DUF4283 DOMAIN-CONTAINING PROTEIN-RELATED"/>
    <property type="match status" value="1"/>
</dbReference>
<sequence length="282" mass="30591">MESSGSSSLNYADTICEGYGEPGHLKAACSKGACCFICKASNHAVDDCPVLKRPHQIARYIGSSANGLGFYHIEAPETGKVSSTTVLRWLGWKYSAEIPIEFLLADCLNFHGKLFQLQFTAETPIAIGVQREVLTWQDSGNAGGGLGNGTNNMDTDGRSEANRNTTNSQSSGCSNQQVEIGNASHGRQVTLLTADTSEEGVLPGSEVYKLLMEKGAIGTDGQFIWDDYSNADEGVKSEVTSFWNEDDLSFAERMEEDAAEQLHLPEDIMLAFDDVLKNREAQ</sequence>
<dbReference type="PANTHER" id="PTHR33170:SF48">
    <property type="entry name" value="CCHC-TYPE DOMAIN-CONTAINING PROTEIN"/>
    <property type="match status" value="1"/>
</dbReference>
<dbReference type="Gene3D" id="4.10.60.10">
    <property type="entry name" value="Zinc finger, CCHC-type"/>
    <property type="match status" value="1"/>
</dbReference>
<dbReference type="GO" id="GO:0003676">
    <property type="term" value="F:nucleic acid binding"/>
    <property type="evidence" value="ECO:0007669"/>
    <property type="project" value="InterPro"/>
</dbReference>
<reference evidence="2" key="1">
    <citation type="submission" date="2023-07" db="EMBL/GenBank/DDBJ databases">
        <title>A chromosome-level genome assembly of Lolium multiflorum.</title>
        <authorList>
            <person name="Chen Y."/>
            <person name="Copetti D."/>
            <person name="Kolliker R."/>
            <person name="Studer B."/>
        </authorList>
    </citation>
    <scope>NUCLEOTIDE SEQUENCE</scope>
    <source>
        <strain evidence="2">02402/16</strain>
        <tissue evidence="2">Leaf</tissue>
    </source>
</reference>
<evidence type="ECO:0000313" key="2">
    <source>
        <dbReference type="EMBL" id="KAK1667203.1"/>
    </source>
</evidence>
<protein>
    <recommendedName>
        <fullName evidence="4">CCHC-type domain-containing protein</fullName>
    </recommendedName>
</protein>
<accession>A0AAD8T191</accession>
<dbReference type="EMBL" id="JAUUTY010000003">
    <property type="protein sequence ID" value="KAK1667203.1"/>
    <property type="molecule type" value="Genomic_DNA"/>
</dbReference>
<evidence type="ECO:0000256" key="1">
    <source>
        <dbReference type="SAM" id="MobiDB-lite"/>
    </source>
</evidence>
<keyword evidence="3" id="KW-1185">Reference proteome</keyword>
<evidence type="ECO:0008006" key="4">
    <source>
        <dbReference type="Google" id="ProtNLM"/>
    </source>
</evidence>
<comment type="caution">
    <text evidence="2">The sequence shown here is derived from an EMBL/GenBank/DDBJ whole genome shotgun (WGS) entry which is preliminary data.</text>
</comment>
<dbReference type="GO" id="GO:0008270">
    <property type="term" value="F:zinc ion binding"/>
    <property type="evidence" value="ECO:0007669"/>
    <property type="project" value="InterPro"/>
</dbReference>
<dbReference type="AlphaFoldDB" id="A0AAD8T191"/>
<feature type="region of interest" description="Disordered" evidence="1">
    <location>
        <begin position="140"/>
        <end position="176"/>
    </location>
</feature>
<dbReference type="Proteomes" id="UP001231189">
    <property type="component" value="Unassembled WGS sequence"/>
</dbReference>
<dbReference type="SUPFAM" id="SSF57756">
    <property type="entry name" value="Retrovirus zinc finger-like domains"/>
    <property type="match status" value="1"/>
</dbReference>
<feature type="compositionally biased region" description="Polar residues" evidence="1">
    <location>
        <begin position="162"/>
        <end position="176"/>
    </location>
</feature>
<proteinExistence type="predicted"/>
<organism evidence="2 3">
    <name type="scientific">Lolium multiflorum</name>
    <name type="common">Italian ryegrass</name>
    <name type="synonym">Lolium perenne subsp. multiflorum</name>
    <dbReference type="NCBI Taxonomy" id="4521"/>
    <lineage>
        <taxon>Eukaryota</taxon>
        <taxon>Viridiplantae</taxon>
        <taxon>Streptophyta</taxon>
        <taxon>Embryophyta</taxon>
        <taxon>Tracheophyta</taxon>
        <taxon>Spermatophyta</taxon>
        <taxon>Magnoliopsida</taxon>
        <taxon>Liliopsida</taxon>
        <taxon>Poales</taxon>
        <taxon>Poaceae</taxon>
        <taxon>BOP clade</taxon>
        <taxon>Pooideae</taxon>
        <taxon>Poodae</taxon>
        <taxon>Poeae</taxon>
        <taxon>Poeae Chloroplast Group 2 (Poeae type)</taxon>
        <taxon>Loliodinae</taxon>
        <taxon>Loliinae</taxon>
        <taxon>Lolium</taxon>
    </lineage>
</organism>